<dbReference type="PROSITE" id="PS00138">
    <property type="entry name" value="SUBTILASE_SER"/>
    <property type="match status" value="1"/>
</dbReference>
<dbReference type="GO" id="GO:0004252">
    <property type="term" value="F:serine-type endopeptidase activity"/>
    <property type="evidence" value="ECO:0007669"/>
    <property type="project" value="UniProtKB-UniRule"/>
</dbReference>
<evidence type="ECO:0000256" key="8">
    <source>
        <dbReference type="ARBA" id="ARBA00023145"/>
    </source>
</evidence>
<dbReference type="Gene3D" id="2.60.120.380">
    <property type="match status" value="1"/>
</dbReference>
<organism evidence="14 15">
    <name type="scientific">Deinobacterium chartae</name>
    <dbReference type="NCBI Taxonomy" id="521158"/>
    <lineage>
        <taxon>Bacteria</taxon>
        <taxon>Thermotogati</taxon>
        <taxon>Deinococcota</taxon>
        <taxon>Deinococci</taxon>
        <taxon>Deinococcales</taxon>
        <taxon>Deinococcaceae</taxon>
        <taxon>Deinobacterium</taxon>
    </lineage>
</organism>
<evidence type="ECO:0000256" key="2">
    <source>
        <dbReference type="ARBA" id="ARBA00011073"/>
    </source>
</evidence>
<evidence type="ECO:0000313" key="15">
    <source>
        <dbReference type="Proteomes" id="UP000569951"/>
    </source>
</evidence>
<gene>
    <name evidence="14" type="ORF">HNR42_000935</name>
</gene>
<evidence type="ECO:0000313" key="14">
    <source>
        <dbReference type="EMBL" id="MBB6097518.1"/>
    </source>
</evidence>
<protein>
    <submittedName>
        <fullName evidence="14">Serine protease</fullName>
        <ecNumber evidence="14">3.4.21.-</ecNumber>
    </submittedName>
</protein>
<dbReference type="FunFam" id="3.40.50.200:FF:000022">
    <property type="entry name" value="Extracellular protease"/>
    <property type="match status" value="1"/>
</dbReference>
<dbReference type="RefSeq" id="WP_183985045.1">
    <property type="nucleotide sequence ID" value="NZ_JACHHG010000003.1"/>
</dbReference>
<dbReference type="GO" id="GO:0005576">
    <property type="term" value="C:extracellular region"/>
    <property type="evidence" value="ECO:0007669"/>
    <property type="project" value="UniProtKB-SubCell"/>
</dbReference>
<comment type="similarity">
    <text evidence="2 10">Belongs to the peptidase S8 family.</text>
</comment>
<evidence type="ECO:0000256" key="5">
    <source>
        <dbReference type="ARBA" id="ARBA00022729"/>
    </source>
</evidence>
<dbReference type="GO" id="GO:0006508">
    <property type="term" value="P:proteolysis"/>
    <property type="evidence" value="ECO:0007669"/>
    <property type="project" value="UniProtKB-KW"/>
</dbReference>
<dbReference type="InterPro" id="IPR050131">
    <property type="entry name" value="Peptidase_S8_subtilisin-like"/>
</dbReference>
<dbReference type="CDD" id="cd07496">
    <property type="entry name" value="Peptidases_S8_13"/>
    <property type="match status" value="1"/>
</dbReference>
<evidence type="ECO:0000256" key="6">
    <source>
        <dbReference type="ARBA" id="ARBA00022801"/>
    </source>
</evidence>
<dbReference type="InterPro" id="IPR000209">
    <property type="entry name" value="Peptidase_S8/S53_dom"/>
</dbReference>
<dbReference type="EMBL" id="JACHHG010000003">
    <property type="protein sequence ID" value="MBB6097518.1"/>
    <property type="molecule type" value="Genomic_DNA"/>
</dbReference>
<dbReference type="PROSITE" id="PS00137">
    <property type="entry name" value="SUBTILASE_HIS"/>
    <property type="match status" value="1"/>
</dbReference>
<name>A0A841HZT7_9DEIO</name>
<evidence type="ECO:0000259" key="12">
    <source>
        <dbReference type="Pfam" id="PF00082"/>
    </source>
</evidence>
<feature type="active site" description="Charge relay system" evidence="9 10">
    <location>
        <position position="392"/>
    </location>
</feature>
<dbReference type="InterPro" id="IPR034176">
    <property type="entry name" value="Peptidases_S8_13"/>
</dbReference>
<evidence type="ECO:0000256" key="9">
    <source>
        <dbReference type="PIRSR" id="PIRSR615500-1"/>
    </source>
</evidence>
<evidence type="ECO:0000256" key="10">
    <source>
        <dbReference type="PROSITE-ProRule" id="PRU01240"/>
    </source>
</evidence>
<dbReference type="AlphaFoldDB" id="A0A841HZT7"/>
<keyword evidence="7 10" id="KW-0720">Serine protease</keyword>
<evidence type="ECO:0000256" key="4">
    <source>
        <dbReference type="ARBA" id="ARBA00022670"/>
    </source>
</evidence>
<dbReference type="PROSITE" id="PS51892">
    <property type="entry name" value="SUBTILASE"/>
    <property type="match status" value="1"/>
</dbReference>
<dbReference type="InterPro" id="IPR022398">
    <property type="entry name" value="Peptidase_S8_His-AS"/>
</dbReference>
<keyword evidence="4 10" id="KW-0645">Protease</keyword>
<feature type="domain" description="Peptidase S8/S53" evidence="12">
    <location>
        <begin position="142"/>
        <end position="440"/>
    </location>
</feature>
<keyword evidence="3" id="KW-0964">Secreted</keyword>
<keyword evidence="15" id="KW-1185">Reference proteome</keyword>
<keyword evidence="8" id="KW-0865">Zymogen</keyword>
<feature type="domain" description="Peptidase C-terminal archaeal/bacterial" evidence="13">
    <location>
        <begin position="490"/>
        <end position="551"/>
    </location>
</feature>
<dbReference type="PANTHER" id="PTHR43806:SF11">
    <property type="entry name" value="CEREVISIN-RELATED"/>
    <property type="match status" value="1"/>
</dbReference>
<dbReference type="InterPro" id="IPR023828">
    <property type="entry name" value="Peptidase_S8_Ser-AS"/>
</dbReference>
<dbReference type="InterPro" id="IPR007280">
    <property type="entry name" value="Peptidase_C_arc/bac"/>
</dbReference>
<dbReference type="InterPro" id="IPR015500">
    <property type="entry name" value="Peptidase_S8_subtilisin-rel"/>
</dbReference>
<dbReference type="PANTHER" id="PTHR43806">
    <property type="entry name" value="PEPTIDASE S8"/>
    <property type="match status" value="1"/>
</dbReference>
<dbReference type="PRINTS" id="PR00723">
    <property type="entry name" value="SUBTILISIN"/>
</dbReference>
<dbReference type="Gene3D" id="3.40.50.200">
    <property type="entry name" value="Peptidase S8/S53 domain"/>
    <property type="match status" value="1"/>
</dbReference>
<comment type="subcellular location">
    <subcellularLocation>
        <location evidence="1">Secreted</location>
    </subcellularLocation>
</comment>
<dbReference type="Proteomes" id="UP000569951">
    <property type="component" value="Unassembled WGS sequence"/>
</dbReference>
<keyword evidence="5" id="KW-0732">Signal</keyword>
<reference evidence="14 15" key="1">
    <citation type="submission" date="2020-08" db="EMBL/GenBank/DDBJ databases">
        <title>Genomic Encyclopedia of Type Strains, Phase IV (KMG-IV): sequencing the most valuable type-strain genomes for metagenomic binning, comparative biology and taxonomic classification.</title>
        <authorList>
            <person name="Goeker M."/>
        </authorList>
    </citation>
    <scope>NUCLEOTIDE SEQUENCE [LARGE SCALE GENOMIC DNA]</scope>
    <source>
        <strain evidence="14 15">DSM 21458</strain>
    </source>
</reference>
<evidence type="ECO:0000256" key="11">
    <source>
        <dbReference type="SAM" id="MobiDB-lite"/>
    </source>
</evidence>
<keyword evidence="6 10" id="KW-0378">Hydrolase</keyword>
<feature type="region of interest" description="Disordered" evidence="11">
    <location>
        <begin position="1"/>
        <end position="24"/>
    </location>
</feature>
<sequence>MNEQSSTVDETLVTQPAAEAQRPDAPEVVPGELIIKYREGMAQQSAQLAGLSLSAVRALSGGETLVRVSGGGLGAQSILSAQATLDAVERLREQAGDAIEYVQPNYIYRALAVPNDPYYSLQWHYPAMNLPAAWDITTGANSPVVAVIDTGQLNHPDLAGRFVAGYDFISNTSTAGDGNGRDSDPTDVGDAAVCNGQQQPNSWHGTHVAGTIGAATNNGVGVAGVNWNARIQHARVLGKCGGSTADIIDAIRWTSGMTVSGVPANATPAKVINMSLGGYLGSSCAASDPATQAAINDAVARGVTVVVAAGNSNDNAGLYTPASCNNTVTVAATETRNYRAPYSNYGSAIDVAAPGGDTSADRNGDGYADGVLSTLRDASGTAYNYAFYQGTSMATPHVAGVVSLMYAVRPGITPAQVLSTLQSTAKPLSSTQCAQGCGSGLVDAYAAVNAAKNGGTTSPQPVSDDTAQGAITLTKAASKSGSVSSSDTQDWYKFTATGGSVTVRLATGSDADLYLYDSNALTQLGASERGGSQTESISRTLTAGKTYYAAVVRYSGSPNYTVSVSGAAQ</sequence>
<dbReference type="SUPFAM" id="SSF89260">
    <property type="entry name" value="Collagen-binding domain"/>
    <property type="match status" value="1"/>
</dbReference>
<feature type="active site" description="Charge relay system" evidence="9 10">
    <location>
        <position position="204"/>
    </location>
</feature>
<evidence type="ECO:0000256" key="1">
    <source>
        <dbReference type="ARBA" id="ARBA00004613"/>
    </source>
</evidence>
<proteinExistence type="inferred from homology"/>
<dbReference type="Pfam" id="PF04151">
    <property type="entry name" value="PPC"/>
    <property type="match status" value="1"/>
</dbReference>
<comment type="caution">
    <text evidence="14">The sequence shown here is derived from an EMBL/GenBank/DDBJ whole genome shotgun (WGS) entry which is preliminary data.</text>
</comment>
<evidence type="ECO:0000259" key="13">
    <source>
        <dbReference type="Pfam" id="PF04151"/>
    </source>
</evidence>
<dbReference type="EC" id="3.4.21.-" evidence="14"/>
<dbReference type="InterPro" id="IPR036852">
    <property type="entry name" value="Peptidase_S8/S53_dom_sf"/>
</dbReference>
<feature type="compositionally biased region" description="Polar residues" evidence="11">
    <location>
        <begin position="1"/>
        <end position="14"/>
    </location>
</feature>
<accession>A0A841HZT7</accession>
<feature type="active site" description="Charge relay system" evidence="9 10">
    <location>
        <position position="149"/>
    </location>
</feature>
<evidence type="ECO:0000256" key="7">
    <source>
        <dbReference type="ARBA" id="ARBA00022825"/>
    </source>
</evidence>
<dbReference type="Pfam" id="PF00082">
    <property type="entry name" value="Peptidase_S8"/>
    <property type="match status" value="1"/>
</dbReference>
<dbReference type="SUPFAM" id="SSF52743">
    <property type="entry name" value="Subtilisin-like"/>
    <property type="match status" value="1"/>
</dbReference>
<evidence type="ECO:0000256" key="3">
    <source>
        <dbReference type="ARBA" id="ARBA00022525"/>
    </source>
</evidence>